<sequence length="229" mass="27005">MKMNLLKNLFVITFTTVTITSCSLGGKDLAMASDEGMEKIKELVKTNINTEECKIYSLEWSEDSKDHKLENILSEINVRYIDKDNNDYDLTINYTDGKFMPEEPQKRKSINYSYQYTTPLDLNLLNAEEIIKKTSAGVELVAAQEDGGQYEFKSIEKYRFYITPVLKKYEQHWKNWSDERKRDYHIVQQSFELNFVRKDEHPEVKGRKVWTNYYTVPFAMNEKGNVEIK</sequence>
<dbReference type="PROSITE" id="PS51257">
    <property type="entry name" value="PROKAR_LIPOPROTEIN"/>
    <property type="match status" value="1"/>
</dbReference>
<protein>
    <recommendedName>
        <fullName evidence="3">Lipoprotein</fullName>
    </recommendedName>
</protein>
<dbReference type="RefSeq" id="WP_255027527.1">
    <property type="nucleotide sequence ID" value="NZ_JANDHW010000008.1"/>
</dbReference>
<evidence type="ECO:0008006" key="3">
    <source>
        <dbReference type="Google" id="ProtNLM"/>
    </source>
</evidence>
<reference evidence="1 2" key="1">
    <citation type="submission" date="2022-07" db="EMBL/GenBank/DDBJ databases">
        <title>Fecal culturing of patients with breast cancer.</title>
        <authorList>
            <person name="Teng N.M.Y."/>
            <person name="Kiu R."/>
            <person name="Evans R."/>
            <person name="Baker D.J."/>
            <person name="Zenner C."/>
            <person name="Robinson S.D."/>
            <person name="Hall L.J."/>
        </authorList>
    </citation>
    <scope>NUCLEOTIDE SEQUENCE [LARGE SCALE GENOMIC DNA]</scope>
    <source>
        <strain evidence="1 2">LH1063</strain>
    </source>
</reference>
<evidence type="ECO:0000313" key="2">
    <source>
        <dbReference type="Proteomes" id="UP001205603"/>
    </source>
</evidence>
<organism evidence="1 2">
    <name type="scientific">Coprobacter tertius</name>
    <dbReference type="NCBI Taxonomy" id="2944915"/>
    <lineage>
        <taxon>Bacteria</taxon>
        <taxon>Pseudomonadati</taxon>
        <taxon>Bacteroidota</taxon>
        <taxon>Bacteroidia</taxon>
        <taxon>Bacteroidales</taxon>
        <taxon>Barnesiellaceae</taxon>
        <taxon>Coprobacter</taxon>
    </lineage>
</organism>
<gene>
    <name evidence="1" type="ORF">NMU02_09100</name>
</gene>
<dbReference type="EMBL" id="JANDHW010000008">
    <property type="protein sequence ID" value="MCP9612247.1"/>
    <property type="molecule type" value="Genomic_DNA"/>
</dbReference>
<comment type="caution">
    <text evidence="1">The sequence shown here is derived from an EMBL/GenBank/DDBJ whole genome shotgun (WGS) entry which is preliminary data.</text>
</comment>
<proteinExistence type="predicted"/>
<accession>A0ABT1MHZ6</accession>
<keyword evidence="2" id="KW-1185">Reference proteome</keyword>
<evidence type="ECO:0000313" key="1">
    <source>
        <dbReference type="EMBL" id="MCP9612247.1"/>
    </source>
</evidence>
<name>A0ABT1MHZ6_9BACT</name>
<dbReference type="Proteomes" id="UP001205603">
    <property type="component" value="Unassembled WGS sequence"/>
</dbReference>